<accession>A0A2W5R2D8</accession>
<gene>
    <name evidence="2" type="ORF">DI549_07570</name>
</gene>
<dbReference type="PANTHER" id="PTHR11138">
    <property type="entry name" value="METHIONYL-TRNA FORMYLTRANSFERASE"/>
    <property type="match status" value="1"/>
</dbReference>
<evidence type="ECO:0000313" key="3">
    <source>
        <dbReference type="Proteomes" id="UP000248887"/>
    </source>
</evidence>
<reference evidence="2 3" key="1">
    <citation type="submission" date="2017-08" db="EMBL/GenBank/DDBJ databases">
        <title>Infants hospitalized years apart are colonized by the same room-sourced microbial strains.</title>
        <authorList>
            <person name="Brooks B."/>
            <person name="Olm M.R."/>
            <person name="Firek B.A."/>
            <person name="Baker R."/>
            <person name="Thomas B.C."/>
            <person name="Morowitz M.J."/>
            <person name="Banfield J.F."/>
        </authorList>
    </citation>
    <scope>NUCLEOTIDE SEQUENCE [LARGE SCALE GENOMIC DNA]</scope>
    <source>
        <strain evidence="2">S2_005_001_R2_27</strain>
    </source>
</reference>
<organism evidence="2 3">
    <name type="scientific">Ancylobacter novellus</name>
    <name type="common">Thiobacillus novellus</name>
    <dbReference type="NCBI Taxonomy" id="921"/>
    <lineage>
        <taxon>Bacteria</taxon>
        <taxon>Pseudomonadati</taxon>
        <taxon>Pseudomonadota</taxon>
        <taxon>Alphaproteobacteria</taxon>
        <taxon>Hyphomicrobiales</taxon>
        <taxon>Xanthobacteraceae</taxon>
        <taxon>Ancylobacter</taxon>
    </lineage>
</organism>
<dbReference type="InterPro" id="IPR036477">
    <property type="entry name" value="Formyl_transf_N_sf"/>
</dbReference>
<dbReference type="PANTHER" id="PTHR11138:SF5">
    <property type="entry name" value="METHIONYL-TRNA FORMYLTRANSFERASE, MITOCHONDRIAL"/>
    <property type="match status" value="1"/>
</dbReference>
<dbReference type="PROSITE" id="PS00373">
    <property type="entry name" value="GART"/>
    <property type="match status" value="1"/>
</dbReference>
<dbReference type="GO" id="GO:0005829">
    <property type="term" value="C:cytosol"/>
    <property type="evidence" value="ECO:0007669"/>
    <property type="project" value="TreeGrafter"/>
</dbReference>
<comment type="caution">
    <text evidence="2">The sequence shown here is derived from an EMBL/GenBank/DDBJ whole genome shotgun (WGS) entry which is preliminary data.</text>
</comment>
<dbReference type="EMBL" id="QFQD01000017">
    <property type="protein sequence ID" value="PZQ83706.1"/>
    <property type="molecule type" value="Genomic_DNA"/>
</dbReference>
<dbReference type="Proteomes" id="UP000248887">
    <property type="component" value="Unassembled WGS sequence"/>
</dbReference>
<dbReference type="InterPro" id="IPR001555">
    <property type="entry name" value="GART_AS"/>
</dbReference>
<keyword evidence="2" id="KW-0808">Transferase</keyword>
<dbReference type="AlphaFoldDB" id="A0A2W5R2D8"/>
<proteinExistence type="predicted"/>
<protein>
    <submittedName>
        <fullName evidence="2">Methionyl-tRNA formyltransferase</fullName>
    </submittedName>
</protein>
<dbReference type="SUPFAM" id="SSF53328">
    <property type="entry name" value="Formyltransferase"/>
    <property type="match status" value="1"/>
</dbReference>
<feature type="domain" description="Formyl transferase N-terminal" evidence="1">
    <location>
        <begin position="84"/>
        <end position="196"/>
    </location>
</feature>
<sequence length="283" mass="31399">MKVLILSKRDLTSTVMLNDLLPRLAAVPDCQLRIVLAERTRPIERVVPELARMKYLERDLPFGSLFPRLEADNRHGPVSRLKTPNQLAHHYGIDIDVAHRIDDPALTGALSSFAPDLVISARFSFLIPQHLFSGNRHGIVNIHPGALPHYAGLYPHFFSMLAGESELGCSLHVVDEGIDSGPILAEGRVPIRPGRSAFAHNLDSHLLGNTLITELVARLRDGARIEPVPQRHSKLKSNTYPTSIEFESFRKAGHSLITEGEYRDILDRFGIAEEIPEIAAATK</sequence>
<name>A0A2W5R2D8_ANCNO</name>
<dbReference type="Pfam" id="PF00551">
    <property type="entry name" value="Formyl_trans_N"/>
    <property type="match status" value="1"/>
</dbReference>
<dbReference type="Gene3D" id="3.40.50.12230">
    <property type="match status" value="1"/>
</dbReference>
<evidence type="ECO:0000313" key="2">
    <source>
        <dbReference type="EMBL" id="PZQ83706.1"/>
    </source>
</evidence>
<evidence type="ECO:0000259" key="1">
    <source>
        <dbReference type="Pfam" id="PF00551"/>
    </source>
</evidence>
<dbReference type="InterPro" id="IPR002376">
    <property type="entry name" value="Formyl_transf_N"/>
</dbReference>
<dbReference type="GO" id="GO:0004479">
    <property type="term" value="F:methionyl-tRNA formyltransferase activity"/>
    <property type="evidence" value="ECO:0007669"/>
    <property type="project" value="TreeGrafter"/>
</dbReference>